<dbReference type="OrthoDB" id="1321649at2"/>
<dbReference type="AlphaFoldDB" id="A0A552V6A1"/>
<accession>A0A552V6A1</accession>
<protein>
    <recommendedName>
        <fullName evidence="3">HEPN domain-containing protein</fullName>
    </recommendedName>
</protein>
<sequence>MKHDVLIPEGHPQAHLLEKLGNQILDIVNSDSIFLSVDNSTCPETIFTLIIDTTFSRIDDDLLQPLERIFINYPNIAFRVFSCDYADDGLRKGNLYFLNHCALGKMAHRNSDGIHPIFPETALAMDLLARTKKHYKRAMLKIEGRYTDFPKCLIYEEFQKAGYTLHQMLEQLFKATELFLMGKHLFSKDIAEHQDYLRQFAPSLANLFNVADAEEDRLLKLLYTCYVAYRKNDRFEPKRKDVEALLFKTQLARQEVEKLFKESIQNCVDKARIAAKQLMADDDIISGSLDSNETADKDAEPNTSNAVHENTIVDDNTSTLDMPISHKQVITDIICKAVKTAAIYCFAMRDIIGNYNNVVFQSEEKGSKSVHYYLLVFCYKSNKSPSNDIADTIKAKTKGACTATVLVHKAARENKYTDQNWFYNSVMVKGQLLYTDGAINLDSILTERNEVNTSKAGWYYNDRMRIARTLINSLQEDSFERSHDIMPIMLHQVVEQACLGLIRIILGYTPNHFSLSHLFEICSLFTTLTSEFFPQASKVEKEMFRLLNTPVWELRYTSHDDVEKLDVQLLDRRCQEFLAYVDLFVRQSEGEKDAVLNYYNF</sequence>
<dbReference type="Gene3D" id="1.20.120.330">
    <property type="entry name" value="Nucleotidyltransferases domain 2"/>
    <property type="match status" value="2"/>
</dbReference>
<evidence type="ECO:0008006" key="3">
    <source>
        <dbReference type="Google" id="ProtNLM"/>
    </source>
</evidence>
<name>A0A552V6A1_9FLAO</name>
<comment type="caution">
    <text evidence="1">The sequence shown here is derived from an EMBL/GenBank/DDBJ whole genome shotgun (WGS) entry which is preliminary data.</text>
</comment>
<proteinExistence type="predicted"/>
<keyword evidence="2" id="KW-1185">Reference proteome</keyword>
<reference evidence="1 2" key="1">
    <citation type="submission" date="2019-07" db="EMBL/GenBank/DDBJ databases">
        <title>Flavobacterium sp. nov., isolated from glacier ice.</title>
        <authorList>
            <person name="Liu Q."/>
            <person name="Xin Y.-H."/>
        </authorList>
    </citation>
    <scope>NUCLEOTIDE SEQUENCE [LARGE SCALE GENOMIC DNA]</scope>
    <source>
        <strain evidence="1 2">ZT4R6</strain>
    </source>
</reference>
<dbReference type="Proteomes" id="UP000320643">
    <property type="component" value="Unassembled WGS sequence"/>
</dbReference>
<dbReference type="EMBL" id="VJVZ01000003">
    <property type="protein sequence ID" value="TRW25977.1"/>
    <property type="molecule type" value="Genomic_DNA"/>
</dbReference>
<gene>
    <name evidence="1" type="ORF">FMM05_07075</name>
</gene>
<dbReference type="RefSeq" id="WP_143372641.1">
    <property type="nucleotide sequence ID" value="NZ_VJVZ01000003.1"/>
</dbReference>
<organism evidence="1 2">
    <name type="scientific">Flavobacterium zepuense</name>
    <dbReference type="NCBI Taxonomy" id="2593302"/>
    <lineage>
        <taxon>Bacteria</taxon>
        <taxon>Pseudomonadati</taxon>
        <taxon>Bacteroidota</taxon>
        <taxon>Flavobacteriia</taxon>
        <taxon>Flavobacteriales</taxon>
        <taxon>Flavobacteriaceae</taxon>
        <taxon>Flavobacterium</taxon>
    </lineage>
</organism>
<evidence type="ECO:0000313" key="1">
    <source>
        <dbReference type="EMBL" id="TRW25977.1"/>
    </source>
</evidence>
<evidence type="ECO:0000313" key="2">
    <source>
        <dbReference type="Proteomes" id="UP000320643"/>
    </source>
</evidence>